<name>A0A6A5VQ95_9PLEO</name>
<reference evidence="2" key="1">
    <citation type="journal article" date="2020" name="Stud. Mycol.">
        <title>101 Dothideomycetes genomes: a test case for predicting lifestyles and emergence of pathogens.</title>
        <authorList>
            <person name="Haridas S."/>
            <person name="Albert R."/>
            <person name="Binder M."/>
            <person name="Bloem J."/>
            <person name="Labutti K."/>
            <person name="Salamov A."/>
            <person name="Andreopoulos B."/>
            <person name="Baker S."/>
            <person name="Barry K."/>
            <person name="Bills G."/>
            <person name="Bluhm B."/>
            <person name="Cannon C."/>
            <person name="Castanera R."/>
            <person name="Culley D."/>
            <person name="Daum C."/>
            <person name="Ezra D."/>
            <person name="Gonzalez J."/>
            <person name="Henrissat B."/>
            <person name="Kuo A."/>
            <person name="Liang C."/>
            <person name="Lipzen A."/>
            <person name="Lutzoni F."/>
            <person name="Magnuson J."/>
            <person name="Mondo S."/>
            <person name="Nolan M."/>
            <person name="Ohm R."/>
            <person name="Pangilinan J."/>
            <person name="Park H.-J."/>
            <person name="Ramirez L."/>
            <person name="Alfaro M."/>
            <person name="Sun H."/>
            <person name="Tritt A."/>
            <person name="Yoshinaga Y."/>
            <person name="Zwiers L.-H."/>
            <person name="Turgeon B."/>
            <person name="Goodwin S."/>
            <person name="Spatafora J."/>
            <person name="Crous P."/>
            <person name="Grigoriev I."/>
        </authorList>
    </citation>
    <scope>NUCLEOTIDE SEQUENCE</scope>
    <source>
        <strain evidence="2">CBS 107.79</strain>
    </source>
</reference>
<gene>
    <name evidence="2" type="ORF">BU23DRAFT_595453</name>
</gene>
<accession>A0A6A5VQ95</accession>
<proteinExistence type="predicted"/>
<evidence type="ECO:0000256" key="1">
    <source>
        <dbReference type="SAM" id="Phobius"/>
    </source>
</evidence>
<protein>
    <submittedName>
        <fullName evidence="2">Uncharacterized protein</fullName>
    </submittedName>
</protein>
<keyword evidence="1" id="KW-0812">Transmembrane</keyword>
<evidence type="ECO:0000313" key="2">
    <source>
        <dbReference type="EMBL" id="KAF1978948.1"/>
    </source>
</evidence>
<organism evidence="2 3">
    <name type="scientific">Bimuria novae-zelandiae CBS 107.79</name>
    <dbReference type="NCBI Taxonomy" id="1447943"/>
    <lineage>
        <taxon>Eukaryota</taxon>
        <taxon>Fungi</taxon>
        <taxon>Dikarya</taxon>
        <taxon>Ascomycota</taxon>
        <taxon>Pezizomycotina</taxon>
        <taxon>Dothideomycetes</taxon>
        <taxon>Pleosporomycetidae</taxon>
        <taxon>Pleosporales</taxon>
        <taxon>Massarineae</taxon>
        <taxon>Didymosphaeriaceae</taxon>
        <taxon>Bimuria</taxon>
    </lineage>
</organism>
<keyword evidence="1" id="KW-0472">Membrane</keyword>
<feature type="transmembrane region" description="Helical" evidence="1">
    <location>
        <begin position="189"/>
        <end position="214"/>
    </location>
</feature>
<keyword evidence="1" id="KW-1133">Transmembrane helix</keyword>
<keyword evidence="3" id="KW-1185">Reference proteome</keyword>
<feature type="transmembrane region" description="Helical" evidence="1">
    <location>
        <begin position="128"/>
        <end position="147"/>
    </location>
</feature>
<dbReference type="Proteomes" id="UP000800036">
    <property type="component" value="Unassembled WGS sequence"/>
</dbReference>
<feature type="transmembrane region" description="Helical" evidence="1">
    <location>
        <begin position="33"/>
        <end position="54"/>
    </location>
</feature>
<dbReference type="AlphaFoldDB" id="A0A6A5VQ95"/>
<sequence length="283" mass="28638">MHHVSGNPPLAWHRSWQSSCGEGPPSPTPAVSVGWLAGGAFATPNVVVIAAALASKLPRAGRKRTSSGVVRYAEGDVLVVVEVGGVEERGCSSSSSLPSSLFSGDDGLSGVPGGVIAAGRAPPRGMNGTGVCVSAINLGVIEVVVLWEGMGHEDMQRGEGDVLQAAPPAPMIKGTTTPPMVVLEVVASAPWTVVVSLSTMVIMVVAPAGVAVVFSTPTASSDGIATPVVSAADALRYDVVESREAVLQRPRGVVAGDDVDYAARVPGADGVAKRRKAFGADCV</sequence>
<dbReference type="EMBL" id="ML976659">
    <property type="protein sequence ID" value="KAF1978948.1"/>
    <property type="molecule type" value="Genomic_DNA"/>
</dbReference>
<evidence type="ECO:0000313" key="3">
    <source>
        <dbReference type="Proteomes" id="UP000800036"/>
    </source>
</evidence>